<sequence length="178" mass="20087">MLQVNKAVLPLAKFALQLLHLVVNQAGLERWFSDFSNKKSKKRNRLSLKKMGPTGEGSSVTRFIRQEQKAEGLTDERTKRKNHEDSRVQQLLTVPRYADAILSDTDDSENEGGRRSAEIRELDAAVSDPEEDDDDEELPPSVPLPAPGRRRTQRSWFPTTLASLFGGQIDNPFTISRL</sequence>
<evidence type="ECO:0000313" key="4">
    <source>
        <dbReference type="Proteomes" id="UP001362999"/>
    </source>
</evidence>
<keyword evidence="2" id="KW-0732">Signal</keyword>
<feature type="compositionally biased region" description="Basic and acidic residues" evidence="1">
    <location>
        <begin position="69"/>
        <end position="87"/>
    </location>
</feature>
<reference evidence="3 4" key="1">
    <citation type="journal article" date="2024" name="J Genomics">
        <title>Draft genome sequencing and assembly of Favolaschia claudopus CIRM-BRFM 2984 isolated from oak limbs.</title>
        <authorList>
            <person name="Navarro D."/>
            <person name="Drula E."/>
            <person name="Chaduli D."/>
            <person name="Cazenave R."/>
            <person name="Ahrendt S."/>
            <person name="Wang J."/>
            <person name="Lipzen A."/>
            <person name="Daum C."/>
            <person name="Barry K."/>
            <person name="Grigoriev I.V."/>
            <person name="Favel A."/>
            <person name="Rosso M.N."/>
            <person name="Martin F."/>
        </authorList>
    </citation>
    <scope>NUCLEOTIDE SEQUENCE [LARGE SCALE GENOMIC DNA]</scope>
    <source>
        <strain evidence="3 4">CIRM-BRFM 2984</strain>
    </source>
</reference>
<protein>
    <submittedName>
        <fullName evidence="3">Uncharacterized protein</fullName>
    </submittedName>
</protein>
<gene>
    <name evidence="3" type="ORF">R3P38DRAFT_3053234</name>
</gene>
<name>A0AAW0A3S2_9AGAR</name>
<organism evidence="3 4">
    <name type="scientific">Favolaschia claudopus</name>
    <dbReference type="NCBI Taxonomy" id="2862362"/>
    <lineage>
        <taxon>Eukaryota</taxon>
        <taxon>Fungi</taxon>
        <taxon>Dikarya</taxon>
        <taxon>Basidiomycota</taxon>
        <taxon>Agaricomycotina</taxon>
        <taxon>Agaricomycetes</taxon>
        <taxon>Agaricomycetidae</taxon>
        <taxon>Agaricales</taxon>
        <taxon>Marasmiineae</taxon>
        <taxon>Mycenaceae</taxon>
        <taxon>Favolaschia</taxon>
    </lineage>
</organism>
<evidence type="ECO:0000256" key="2">
    <source>
        <dbReference type="SAM" id="SignalP"/>
    </source>
</evidence>
<feature type="compositionally biased region" description="Basic and acidic residues" evidence="1">
    <location>
        <begin position="111"/>
        <end position="123"/>
    </location>
</feature>
<feature type="signal peptide" evidence="2">
    <location>
        <begin position="1"/>
        <end position="26"/>
    </location>
</feature>
<evidence type="ECO:0000313" key="3">
    <source>
        <dbReference type="EMBL" id="KAK7000819.1"/>
    </source>
</evidence>
<comment type="caution">
    <text evidence="3">The sequence shown here is derived from an EMBL/GenBank/DDBJ whole genome shotgun (WGS) entry which is preliminary data.</text>
</comment>
<dbReference type="AlphaFoldDB" id="A0AAW0A3S2"/>
<dbReference type="EMBL" id="JAWWNJ010000086">
    <property type="protein sequence ID" value="KAK7000819.1"/>
    <property type="molecule type" value="Genomic_DNA"/>
</dbReference>
<dbReference type="Proteomes" id="UP001362999">
    <property type="component" value="Unassembled WGS sequence"/>
</dbReference>
<evidence type="ECO:0000256" key="1">
    <source>
        <dbReference type="SAM" id="MobiDB-lite"/>
    </source>
</evidence>
<feature type="region of interest" description="Disordered" evidence="1">
    <location>
        <begin position="69"/>
        <end position="155"/>
    </location>
</feature>
<feature type="chain" id="PRO_5043810429" evidence="2">
    <location>
        <begin position="27"/>
        <end position="178"/>
    </location>
</feature>
<keyword evidence="4" id="KW-1185">Reference proteome</keyword>
<feature type="compositionally biased region" description="Acidic residues" evidence="1">
    <location>
        <begin position="128"/>
        <end position="138"/>
    </location>
</feature>
<accession>A0AAW0A3S2</accession>
<proteinExistence type="predicted"/>